<dbReference type="OrthoDB" id="388542at2"/>
<dbReference type="SUPFAM" id="SSF52266">
    <property type="entry name" value="SGNH hydrolase"/>
    <property type="match status" value="1"/>
</dbReference>
<gene>
    <name evidence="2" type="ORF">SAMN05421771_3731</name>
</gene>
<sequence>MFKHGCRWFAVAVALASVLAAGAQTGSQTRRTVTEKIEWTWEVAADKPDPALPNVLLIGDSITRAYAPTVIAALSGKANVYFVATSASVGDFRLPHQIEEYFAMTRPISWAVVHFNNGMHGWGYTEDEYARYFPEMLNAIRDGAPAAKLIWSTTTPVRVAQASGASLPRIEARNQIAAKIMAKENIPTDDQYGLMLSHQDLHSDDVHFKDEGSAIQGKQVAATVLKALGK</sequence>
<dbReference type="AlphaFoldDB" id="A0A1I6MY47"/>
<dbReference type="EMBL" id="FOZL01000002">
    <property type="protein sequence ID" value="SFS20625.1"/>
    <property type="molecule type" value="Genomic_DNA"/>
</dbReference>
<name>A0A1I6MY47_9BACT</name>
<reference evidence="2 3" key="1">
    <citation type="submission" date="2016-10" db="EMBL/GenBank/DDBJ databases">
        <authorList>
            <person name="de Groot N.N."/>
        </authorList>
    </citation>
    <scope>NUCLEOTIDE SEQUENCE [LARGE SCALE GENOMIC DNA]</scope>
    <source>
        <strain evidence="2 3">DSM 21001</strain>
    </source>
</reference>
<dbReference type="RefSeq" id="WP_141224008.1">
    <property type="nucleotide sequence ID" value="NZ_FOZL01000002.1"/>
</dbReference>
<protein>
    <submittedName>
        <fullName evidence="2">Lysophospholipase L1</fullName>
    </submittedName>
</protein>
<feature type="signal peptide" evidence="1">
    <location>
        <begin position="1"/>
        <end position="23"/>
    </location>
</feature>
<dbReference type="InterPro" id="IPR036514">
    <property type="entry name" value="SGNH_hydro_sf"/>
</dbReference>
<dbReference type="STRING" id="474950.SAMN05421771_3731"/>
<keyword evidence="3" id="KW-1185">Reference proteome</keyword>
<dbReference type="Proteomes" id="UP000199024">
    <property type="component" value="Unassembled WGS sequence"/>
</dbReference>
<dbReference type="CDD" id="cd00229">
    <property type="entry name" value="SGNH_hydrolase"/>
    <property type="match status" value="1"/>
</dbReference>
<evidence type="ECO:0000256" key="1">
    <source>
        <dbReference type="SAM" id="SignalP"/>
    </source>
</evidence>
<evidence type="ECO:0000313" key="3">
    <source>
        <dbReference type="Proteomes" id="UP000199024"/>
    </source>
</evidence>
<accession>A0A1I6MY47</accession>
<feature type="chain" id="PRO_5011607622" evidence="1">
    <location>
        <begin position="24"/>
        <end position="230"/>
    </location>
</feature>
<dbReference type="Gene3D" id="3.40.50.1110">
    <property type="entry name" value="SGNH hydrolase"/>
    <property type="match status" value="1"/>
</dbReference>
<organism evidence="2 3">
    <name type="scientific">Granulicella pectinivorans</name>
    <dbReference type="NCBI Taxonomy" id="474950"/>
    <lineage>
        <taxon>Bacteria</taxon>
        <taxon>Pseudomonadati</taxon>
        <taxon>Acidobacteriota</taxon>
        <taxon>Terriglobia</taxon>
        <taxon>Terriglobales</taxon>
        <taxon>Acidobacteriaceae</taxon>
        <taxon>Granulicella</taxon>
    </lineage>
</organism>
<keyword evidence="1" id="KW-0732">Signal</keyword>
<dbReference type="GO" id="GO:0016788">
    <property type="term" value="F:hydrolase activity, acting on ester bonds"/>
    <property type="evidence" value="ECO:0007669"/>
    <property type="project" value="UniProtKB-ARBA"/>
</dbReference>
<proteinExistence type="predicted"/>
<evidence type="ECO:0000313" key="2">
    <source>
        <dbReference type="EMBL" id="SFS20625.1"/>
    </source>
</evidence>